<evidence type="ECO:0000313" key="8">
    <source>
        <dbReference type="EMBL" id="KNF09639.1"/>
    </source>
</evidence>
<name>A0A0L0WDT7_GOTPU</name>
<proteinExistence type="inferred from homology"/>
<comment type="similarity">
    <text evidence="1 5">Belongs to the FliD family.</text>
</comment>
<dbReference type="PATRIC" id="fig|1503.3.peg.1587"/>
<gene>
    <name evidence="8" type="primary">fliD</name>
    <name evidence="8" type="ORF">CLPU_2c00900</name>
</gene>
<comment type="function">
    <text evidence="5">Required for morphogenesis and for the elongation of the flagellar filament by facilitating polymerization of the flagellin monomers at the tip of growing filament. Forms a capping structure, which prevents flagellin subunits (transported through the central channel of the flagellum) from leaking out without polymerization at the distal end.</text>
</comment>
<dbReference type="Proteomes" id="UP000037267">
    <property type="component" value="Unassembled WGS sequence"/>
</dbReference>
<dbReference type="PANTHER" id="PTHR30288">
    <property type="entry name" value="FLAGELLAR CAP/ASSEMBLY PROTEIN FLID"/>
    <property type="match status" value="1"/>
</dbReference>
<reference evidence="9" key="1">
    <citation type="submission" date="2015-07" db="EMBL/GenBank/DDBJ databases">
        <title>Draft genome sequence of the purine-degrading Gottschalkia purinilyticum DSM 1384 (formerly Clostridium purinilyticum).</title>
        <authorList>
            <person name="Poehlein A."/>
            <person name="Schiel-Bengelsdorf B."/>
            <person name="Bengelsdorf F.R."/>
            <person name="Daniel R."/>
            <person name="Duerre P."/>
        </authorList>
    </citation>
    <scope>NUCLEOTIDE SEQUENCE [LARGE SCALE GENOMIC DNA]</scope>
    <source>
        <strain evidence="9">DSM 1384</strain>
    </source>
</reference>
<dbReference type="Pfam" id="PF07195">
    <property type="entry name" value="FliD_C"/>
    <property type="match status" value="1"/>
</dbReference>
<keyword evidence="8" id="KW-0282">Flagellum</keyword>
<dbReference type="OrthoDB" id="9776025at2"/>
<feature type="domain" description="Flagellar hook-associated protein 2 C-terminal" evidence="7">
    <location>
        <begin position="276"/>
        <end position="574"/>
    </location>
</feature>
<comment type="caution">
    <text evidence="8">The sequence shown here is derived from an EMBL/GenBank/DDBJ whole genome shotgun (WGS) entry which is preliminary data.</text>
</comment>
<comment type="subunit">
    <text evidence="2 5">Homopentamer.</text>
</comment>
<evidence type="ECO:0000259" key="6">
    <source>
        <dbReference type="Pfam" id="PF02465"/>
    </source>
</evidence>
<dbReference type="GO" id="GO:0005576">
    <property type="term" value="C:extracellular region"/>
    <property type="evidence" value="ECO:0007669"/>
    <property type="project" value="UniProtKB-SubCell"/>
</dbReference>
<keyword evidence="5" id="KW-0964">Secreted</keyword>
<evidence type="ECO:0000256" key="3">
    <source>
        <dbReference type="ARBA" id="ARBA00023054"/>
    </source>
</evidence>
<organism evidence="8 9">
    <name type="scientific">Gottschalkia purinilytica</name>
    <name type="common">Clostridium purinilyticum</name>
    <dbReference type="NCBI Taxonomy" id="1503"/>
    <lineage>
        <taxon>Bacteria</taxon>
        <taxon>Bacillati</taxon>
        <taxon>Bacillota</taxon>
        <taxon>Tissierellia</taxon>
        <taxon>Tissierellales</taxon>
        <taxon>Gottschalkiaceae</taxon>
        <taxon>Gottschalkia</taxon>
    </lineage>
</organism>
<evidence type="ECO:0000256" key="1">
    <source>
        <dbReference type="ARBA" id="ARBA00009764"/>
    </source>
</evidence>
<dbReference type="STRING" id="1503.CLPU_2c00900"/>
<evidence type="ECO:0000256" key="5">
    <source>
        <dbReference type="RuleBase" id="RU362066"/>
    </source>
</evidence>
<evidence type="ECO:0000313" key="9">
    <source>
        <dbReference type="Proteomes" id="UP000037267"/>
    </source>
</evidence>
<feature type="domain" description="Flagellar hook-associated protein 2 N-terminal" evidence="6">
    <location>
        <begin position="8"/>
        <end position="108"/>
    </location>
</feature>
<accession>A0A0L0WDT7</accession>
<dbReference type="GO" id="GO:0009424">
    <property type="term" value="C:bacterial-type flagellum hook"/>
    <property type="evidence" value="ECO:0007669"/>
    <property type="project" value="UniProtKB-UniRule"/>
</dbReference>
<keyword evidence="8" id="KW-0969">Cilium</keyword>
<sequence length="588" mass="65320">MRISGLASGMDTDSMIKELMKAERVKVDRVEQQRQLLKWKQEIYNTLNKDFANFILNAKKDFGYVNGRSGSMNWHKKATSSDESKATVSSTLGTVIGKHDITVDRLADGVSAASSSNISKGDKSNVASQFNLNANDKLEFTIESKNGPVKFVFGELDEATENALKGELNTVYINKSLDELSLSDVVNKINSASVKDASGNVISDLGVKASYDKGIDRFFLQTTNTGKNNAMLKIDASAGSTGEKFINDLNLKVKSYDNNGDKLEANLTTGNVYNGVNAKISYNGVDDIEKESNSFEINGLNVNLKDVGSFSVNVSTDTEAIVEKVKNFVEEYNKLIEKAGKLLREKTNRNYKPLTSEEKKAMNEKDIELWEEMAKGGLLRNDMSINNTLSSMRSDLYKEINTDSGVFKLLTEIGISTDKYSTGSIGGQLKVDEDKLRKAIDRDADAVIEVLFKESDLYNKDDDDLSKDDLAKKRANSGIVTRIFDNLILGMKDIIDRSGTGSNDDLFRKVKSNILIDFVIGEKNLSKQGSVSFLDYEVNKLNKKIEDLEVLLFRKENSYYAKFTAMEKAMQKMSSQTGWITQQMGGKM</sequence>
<dbReference type="PANTHER" id="PTHR30288:SF0">
    <property type="entry name" value="FLAGELLAR HOOK-ASSOCIATED PROTEIN 2"/>
    <property type="match status" value="1"/>
</dbReference>
<protein>
    <recommendedName>
        <fullName evidence="5">Flagellar hook-associated protein 2</fullName>
        <shortName evidence="5">HAP2</shortName>
    </recommendedName>
    <alternativeName>
        <fullName evidence="5">Flagellar cap protein</fullName>
    </alternativeName>
</protein>
<dbReference type="RefSeq" id="WP_050354034.1">
    <property type="nucleotide sequence ID" value="NZ_LGSS01000002.1"/>
</dbReference>
<comment type="subcellular location">
    <subcellularLocation>
        <location evidence="5">Secreted</location>
    </subcellularLocation>
    <subcellularLocation>
        <location evidence="5">Bacterial flagellum</location>
    </subcellularLocation>
</comment>
<dbReference type="EMBL" id="LGSS01000002">
    <property type="protein sequence ID" value="KNF09639.1"/>
    <property type="molecule type" value="Genomic_DNA"/>
</dbReference>
<keyword evidence="3" id="KW-0175">Coiled coil</keyword>
<dbReference type="Pfam" id="PF02465">
    <property type="entry name" value="FliD_N"/>
    <property type="match status" value="1"/>
</dbReference>
<dbReference type="GO" id="GO:0009421">
    <property type="term" value="C:bacterial-type flagellum filament cap"/>
    <property type="evidence" value="ECO:0007669"/>
    <property type="project" value="InterPro"/>
</dbReference>
<evidence type="ECO:0000256" key="2">
    <source>
        <dbReference type="ARBA" id="ARBA00011255"/>
    </source>
</evidence>
<evidence type="ECO:0000256" key="4">
    <source>
        <dbReference type="ARBA" id="ARBA00023143"/>
    </source>
</evidence>
<evidence type="ECO:0000259" key="7">
    <source>
        <dbReference type="Pfam" id="PF07195"/>
    </source>
</evidence>
<dbReference type="InterPro" id="IPR010809">
    <property type="entry name" value="FliD_C"/>
</dbReference>
<keyword evidence="4 5" id="KW-0975">Bacterial flagellum</keyword>
<keyword evidence="9" id="KW-1185">Reference proteome</keyword>
<dbReference type="GO" id="GO:0071973">
    <property type="term" value="P:bacterial-type flagellum-dependent cell motility"/>
    <property type="evidence" value="ECO:0007669"/>
    <property type="project" value="TreeGrafter"/>
</dbReference>
<dbReference type="GO" id="GO:0007155">
    <property type="term" value="P:cell adhesion"/>
    <property type="evidence" value="ECO:0007669"/>
    <property type="project" value="InterPro"/>
</dbReference>
<dbReference type="AlphaFoldDB" id="A0A0L0WDT7"/>
<dbReference type="InterPro" id="IPR040026">
    <property type="entry name" value="FliD"/>
</dbReference>
<dbReference type="InterPro" id="IPR003481">
    <property type="entry name" value="FliD_N"/>
</dbReference>
<keyword evidence="8" id="KW-0966">Cell projection</keyword>